<feature type="region of interest" description="Disordered" evidence="1">
    <location>
        <begin position="80"/>
        <end position="118"/>
    </location>
</feature>
<evidence type="ECO:0000313" key="5">
    <source>
        <dbReference type="Proteomes" id="UP001142055"/>
    </source>
</evidence>
<dbReference type="Pfam" id="PF07744">
    <property type="entry name" value="SPOC"/>
    <property type="match status" value="1"/>
</dbReference>
<dbReference type="InterPro" id="IPR037259">
    <property type="entry name" value="BRK_sf"/>
</dbReference>
<dbReference type="SUPFAM" id="SSF160481">
    <property type="entry name" value="BRK domain-like"/>
    <property type="match status" value="1"/>
</dbReference>
<dbReference type="CDD" id="cd22581">
    <property type="entry name" value="SPOC_PPS-like"/>
    <property type="match status" value="1"/>
</dbReference>
<feature type="compositionally biased region" description="Basic and acidic residues" evidence="1">
    <location>
        <begin position="777"/>
        <end position="789"/>
    </location>
</feature>
<evidence type="ECO:0008006" key="6">
    <source>
        <dbReference type="Google" id="ProtNLM"/>
    </source>
</evidence>
<comment type="caution">
    <text evidence="4">The sequence shown here is derived from an EMBL/GenBank/DDBJ whole genome shotgun (WGS) entry which is preliminary data.</text>
</comment>
<feature type="compositionally biased region" description="Polar residues" evidence="1">
    <location>
        <begin position="100"/>
        <end position="112"/>
    </location>
</feature>
<organism evidence="4 5">
    <name type="scientific">Blomia tropicalis</name>
    <name type="common">Mite</name>
    <dbReference type="NCBI Taxonomy" id="40697"/>
    <lineage>
        <taxon>Eukaryota</taxon>
        <taxon>Metazoa</taxon>
        <taxon>Ecdysozoa</taxon>
        <taxon>Arthropoda</taxon>
        <taxon>Chelicerata</taxon>
        <taxon>Arachnida</taxon>
        <taxon>Acari</taxon>
        <taxon>Acariformes</taxon>
        <taxon>Sarcoptiformes</taxon>
        <taxon>Astigmata</taxon>
        <taxon>Glycyphagoidea</taxon>
        <taxon>Echimyopodidae</taxon>
        <taxon>Blomia</taxon>
    </lineage>
</organism>
<evidence type="ECO:0000256" key="1">
    <source>
        <dbReference type="SAM" id="MobiDB-lite"/>
    </source>
</evidence>
<dbReference type="EMBL" id="JAPWDV010000001">
    <property type="protein sequence ID" value="KAJ6224915.1"/>
    <property type="molecule type" value="Genomic_DNA"/>
</dbReference>
<accession>A0A9Q0MJK7</accession>
<feature type="region of interest" description="Disordered" evidence="1">
    <location>
        <begin position="1"/>
        <end position="66"/>
    </location>
</feature>
<feature type="compositionally biased region" description="Low complexity" evidence="1">
    <location>
        <begin position="80"/>
        <end position="90"/>
    </location>
</feature>
<feature type="region of interest" description="Disordered" evidence="1">
    <location>
        <begin position="245"/>
        <end position="280"/>
    </location>
</feature>
<keyword evidence="5" id="KW-1185">Reference proteome</keyword>
<gene>
    <name evidence="4" type="ORF">RDWZM_003460</name>
</gene>
<feature type="region of interest" description="Disordered" evidence="1">
    <location>
        <begin position="714"/>
        <end position="790"/>
    </location>
</feature>
<feature type="compositionally biased region" description="Polar residues" evidence="1">
    <location>
        <begin position="35"/>
        <end position="46"/>
    </location>
</feature>
<feature type="compositionally biased region" description="Low complexity" evidence="1">
    <location>
        <begin position="760"/>
        <end position="776"/>
    </location>
</feature>
<sequence length="987" mass="110313">MLKTKDVERSENIDSCIENNDIEHDVSKESKMKQTSDNGKSSTNISLKVENSAKKKHKSNLVDQSRSDLFKAEPSLVRSQSVSSTLSSSSDSHRKLSVSNEAYSSPSTQNGHTKPLDGSYSCPSGCGKVIQINAIKESANSIYCNADCIQSHVSDSLKYLRSLKRSKEKNEQTEVKPLRVTLINKITGKLISGKEALLEKDVLQFIMKNSQHEIVIPDLTSIKMNTEQSVPNSPKKVTAVNNVIKSSTTKEPNETRKNSNSLSPIKLERSTSLNERPDDRRKYFRKQLNEIFTSRFKELSNKDKAKVLPDSISKLSHLIEEELFKIFKILVGKITPQRLVNMTPEQLASVELARWRENEKKNTLELIKRDAVEQVNQVIVKKTHKGEEFITDTTLISDISSTIDLKTKNDNTNINTNETKSSENNLKFTSPILDDLGVSGLDILDTTSQHKSHLYSNNCKICTKEQVDDTNNESEKTQTNRPKPKRVRIELESTNKFLEQVDKISDKFRLDDKQSTINLALPTENISTTTTIADSIISPSNKKSETKQVEEVAKPVWKGTIFMQDVAKFVATAHTISGNITNNLFQDIHDQMTVCGRITPEQVSDYISKLKSSKRTDIGIVEFSWVSREERTGYDAFFNYLNVRGRYGVVGNSGRSFKDFYILPLSPNQDIPSILLPIDGPGLSKKIHRPNLLLGILIRTRKIFQPNSTHISITSTVTQPTQKSNDIAMPERSYTPPLSNCESSLPDDSGSYTPPRIMPSKRNLSSSSNSSKTNKVVKSDSKSKNKKNENSAYINDLMEKVASSSNPAGMTSSVISAIFTSDNHELQLSLDNVFNNLKNIQIPDNIRDILNTVQEKTMQIEAEQTRLRESTDYLNQSISKDPRLKSKSQISPLGSNHPAASSVTSSSPSQQVASMSQDELLRKAQEQMAALAQMTNSNENNSLFGIGSSSSDVDLREELASLNAVKLNQPTTLTTMPKISFQWKKKK</sequence>
<evidence type="ECO:0000259" key="3">
    <source>
        <dbReference type="Pfam" id="PF07744"/>
    </source>
</evidence>
<feature type="compositionally biased region" description="Basic and acidic residues" evidence="1">
    <location>
        <begin position="21"/>
        <end position="34"/>
    </location>
</feature>
<dbReference type="GO" id="GO:0005634">
    <property type="term" value="C:nucleus"/>
    <property type="evidence" value="ECO:0007669"/>
    <property type="project" value="TreeGrafter"/>
</dbReference>
<dbReference type="GO" id="GO:0006351">
    <property type="term" value="P:DNA-templated transcription"/>
    <property type="evidence" value="ECO:0007669"/>
    <property type="project" value="InterPro"/>
</dbReference>
<reference evidence="4" key="1">
    <citation type="submission" date="2022-12" db="EMBL/GenBank/DDBJ databases">
        <title>Genome assemblies of Blomia tropicalis.</title>
        <authorList>
            <person name="Cui Y."/>
        </authorList>
    </citation>
    <scope>NUCLEOTIDE SEQUENCE</scope>
    <source>
        <tissue evidence="4">Adult mites</tissue>
    </source>
</reference>
<dbReference type="Proteomes" id="UP001142055">
    <property type="component" value="Chromosome 1"/>
</dbReference>
<feature type="compositionally biased region" description="Basic and acidic residues" evidence="1">
    <location>
        <begin position="1"/>
        <end position="12"/>
    </location>
</feature>
<dbReference type="InterPro" id="IPR036575">
    <property type="entry name" value="TFIIS_cen_dom_sf"/>
</dbReference>
<dbReference type="Pfam" id="PF07500">
    <property type="entry name" value="TFIIS_M"/>
    <property type="match status" value="1"/>
</dbReference>
<evidence type="ECO:0000313" key="4">
    <source>
        <dbReference type="EMBL" id="KAJ6224915.1"/>
    </source>
</evidence>
<dbReference type="SUPFAM" id="SSF46942">
    <property type="entry name" value="Elongation factor TFIIS domain 2"/>
    <property type="match status" value="1"/>
</dbReference>
<dbReference type="InterPro" id="IPR003618">
    <property type="entry name" value="TFIIS_cen_dom"/>
</dbReference>
<feature type="domain" description="Spen paralogue and orthologue SPOC C-terminal" evidence="3">
    <location>
        <begin position="553"/>
        <end position="699"/>
    </location>
</feature>
<proteinExistence type="predicted"/>
<feature type="compositionally biased region" description="Low complexity" evidence="1">
    <location>
        <begin position="898"/>
        <end position="917"/>
    </location>
</feature>
<evidence type="ECO:0000259" key="2">
    <source>
        <dbReference type="Pfam" id="PF07500"/>
    </source>
</evidence>
<name>A0A9Q0MJK7_BLOTA</name>
<protein>
    <recommendedName>
        <fullName evidence="6">TFIIS central domain-containing protein</fullName>
    </recommendedName>
</protein>
<dbReference type="PANTHER" id="PTHR11477:SF51">
    <property type="entry name" value="PROTEIN PARTNER OF SNF, ISOFORM B"/>
    <property type="match status" value="1"/>
</dbReference>
<dbReference type="InterPro" id="IPR012921">
    <property type="entry name" value="SPOC_C"/>
</dbReference>
<feature type="domain" description="TFIIS central" evidence="2">
    <location>
        <begin position="328"/>
        <end position="365"/>
    </location>
</feature>
<dbReference type="PANTHER" id="PTHR11477">
    <property type="entry name" value="TRANSCRIPTION FACTOR S-II ZINC FINGER DOMAIN-CONTAINING PROTEIN"/>
    <property type="match status" value="1"/>
</dbReference>
<feature type="region of interest" description="Disordered" evidence="1">
    <location>
        <begin position="874"/>
        <end position="919"/>
    </location>
</feature>
<feature type="compositionally biased region" description="Polar residues" evidence="1">
    <location>
        <begin position="714"/>
        <end position="725"/>
    </location>
</feature>
<dbReference type="AlphaFoldDB" id="A0A9Q0MJK7"/>